<reference evidence="2" key="1">
    <citation type="submission" date="2014-08" db="EMBL/GenBank/DDBJ databases">
        <authorList>
            <person name="Moulin L."/>
        </authorList>
    </citation>
    <scope>NUCLEOTIDE SEQUENCE [LARGE SCALE GENOMIC DNA]</scope>
</reference>
<proteinExistence type="predicted"/>
<sequence>MDPHVPPCLEGKTKDWPTVVKTFVAVSPRAATPPVLPRAIAGGRHLFALLQLATAISCEDPFEEDIPAIADRPASWFSQLKTTFRK</sequence>
<accession>A0A090EYU5</accession>
<dbReference type="Proteomes" id="UP000045285">
    <property type="component" value="Unassembled WGS sequence"/>
</dbReference>
<evidence type="ECO:0000313" key="1">
    <source>
        <dbReference type="EMBL" id="CDX12265.1"/>
    </source>
</evidence>
<name>A0A090EYU5_MESPL</name>
<keyword evidence="2" id="KW-1185">Reference proteome</keyword>
<dbReference type="EMBL" id="CCMZ01000003">
    <property type="protein sequence ID" value="CDX12265.1"/>
    <property type="molecule type" value="Genomic_DNA"/>
</dbReference>
<evidence type="ECO:0000313" key="2">
    <source>
        <dbReference type="Proteomes" id="UP000045285"/>
    </source>
</evidence>
<organism evidence="1 2">
    <name type="scientific">Mesorhizobium plurifarium</name>
    <dbReference type="NCBI Taxonomy" id="69974"/>
    <lineage>
        <taxon>Bacteria</taxon>
        <taxon>Pseudomonadati</taxon>
        <taxon>Pseudomonadota</taxon>
        <taxon>Alphaproteobacteria</taxon>
        <taxon>Hyphomicrobiales</taxon>
        <taxon>Phyllobacteriaceae</taxon>
        <taxon>Mesorhizobium</taxon>
    </lineage>
</organism>
<gene>
    <name evidence="1" type="ORF">MPL3356_110415</name>
</gene>
<dbReference type="AlphaFoldDB" id="A0A090EYU5"/>
<protein>
    <submittedName>
        <fullName evidence="1">Uncharacterized protein</fullName>
    </submittedName>
</protein>